<name>A0ABN1K5Z0_9BURK</name>
<keyword evidence="2" id="KW-1185">Reference proteome</keyword>
<dbReference type="Proteomes" id="UP001500279">
    <property type="component" value="Unassembled WGS sequence"/>
</dbReference>
<gene>
    <name evidence="1" type="ORF">GCM10009107_33510</name>
</gene>
<dbReference type="InterPro" id="IPR013433">
    <property type="entry name" value="PHA_gran_rgn"/>
</dbReference>
<organism evidence="1 2">
    <name type="scientific">Ideonella azotifigens</name>
    <dbReference type="NCBI Taxonomy" id="513160"/>
    <lineage>
        <taxon>Bacteria</taxon>
        <taxon>Pseudomonadati</taxon>
        <taxon>Pseudomonadota</taxon>
        <taxon>Betaproteobacteria</taxon>
        <taxon>Burkholderiales</taxon>
        <taxon>Sphaerotilaceae</taxon>
        <taxon>Ideonella</taxon>
    </lineage>
</organism>
<protein>
    <recommendedName>
        <fullName evidence="3">Polyhydroxyalkanoic acid synthase</fullName>
    </recommendedName>
</protein>
<dbReference type="Pfam" id="PF09650">
    <property type="entry name" value="PHA_gran_rgn"/>
    <property type="match status" value="1"/>
</dbReference>
<evidence type="ECO:0008006" key="3">
    <source>
        <dbReference type="Google" id="ProtNLM"/>
    </source>
</evidence>
<dbReference type="RefSeq" id="WP_141284927.1">
    <property type="nucleotide sequence ID" value="NZ_BAAAEW010000022.1"/>
</dbReference>
<comment type="caution">
    <text evidence="1">The sequence shown here is derived from an EMBL/GenBank/DDBJ whole genome shotgun (WGS) entry which is preliminary data.</text>
</comment>
<evidence type="ECO:0000313" key="1">
    <source>
        <dbReference type="EMBL" id="GAA0755726.1"/>
    </source>
</evidence>
<proteinExistence type="predicted"/>
<accession>A0ABN1K5Z0</accession>
<dbReference type="NCBIfam" id="TIGR02610">
    <property type="entry name" value="PHA_gran_rgn"/>
    <property type="match status" value="1"/>
</dbReference>
<dbReference type="EMBL" id="BAAAEW010000022">
    <property type="protein sequence ID" value="GAA0755726.1"/>
    <property type="molecule type" value="Genomic_DNA"/>
</dbReference>
<sequence>MSDLKIRREHQLGLARARAVAKKWAEHAEKKFDVKCELAAGEAQDVLRFSRAGVSGEMLVSGDAFELNAKLGFLFKPFAGQIEAEACKQLDTALAKEAAKG</sequence>
<evidence type="ECO:0000313" key="2">
    <source>
        <dbReference type="Proteomes" id="UP001500279"/>
    </source>
</evidence>
<reference evidence="1 2" key="1">
    <citation type="journal article" date="2019" name="Int. J. Syst. Evol. Microbiol.">
        <title>The Global Catalogue of Microorganisms (GCM) 10K type strain sequencing project: providing services to taxonomists for standard genome sequencing and annotation.</title>
        <authorList>
            <consortium name="The Broad Institute Genomics Platform"/>
            <consortium name="The Broad Institute Genome Sequencing Center for Infectious Disease"/>
            <person name="Wu L."/>
            <person name="Ma J."/>
        </authorList>
    </citation>
    <scope>NUCLEOTIDE SEQUENCE [LARGE SCALE GENOMIC DNA]</scope>
    <source>
        <strain evidence="1 2">JCM 15503</strain>
    </source>
</reference>